<feature type="compositionally biased region" description="Basic and acidic residues" evidence="1">
    <location>
        <begin position="355"/>
        <end position="369"/>
    </location>
</feature>
<name>A0ABQ9X0N7_9EUKA</name>
<dbReference type="EMBL" id="JARBJD010000325">
    <property type="protein sequence ID" value="KAK2943855.1"/>
    <property type="molecule type" value="Genomic_DNA"/>
</dbReference>
<feature type="region of interest" description="Disordered" evidence="1">
    <location>
        <begin position="336"/>
        <end position="369"/>
    </location>
</feature>
<keyword evidence="3" id="KW-1185">Reference proteome</keyword>
<comment type="caution">
    <text evidence="2">The sequence shown here is derived from an EMBL/GenBank/DDBJ whole genome shotgun (WGS) entry which is preliminary data.</text>
</comment>
<dbReference type="Proteomes" id="UP001281761">
    <property type="component" value="Unassembled WGS sequence"/>
</dbReference>
<accession>A0ABQ9X0N7</accession>
<proteinExistence type="predicted"/>
<evidence type="ECO:0000313" key="3">
    <source>
        <dbReference type="Proteomes" id="UP001281761"/>
    </source>
</evidence>
<feature type="compositionally biased region" description="Low complexity" evidence="1">
    <location>
        <begin position="340"/>
        <end position="351"/>
    </location>
</feature>
<evidence type="ECO:0000313" key="2">
    <source>
        <dbReference type="EMBL" id="KAK2943855.1"/>
    </source>
</evidence>
<protein>
    <submittedName>
        <fullName evidence="2">Uncharacterized protein</fullName>
    </submittedName>
</protein>
<evidence type="ECO:0000256" key="1">
    <source>
        <dbReference type="SAM" id="MobiDB-lite"/>
    </source>
</evidence>
<organism evidence="2 3">
    <name type="scientific">Blattamonas nauphoetae</name>
    <dbReference type="NCBI Taxonomy" id="2049346"/>
    <lineage>
        <taxon>Eukaryota</taxon>
        <taxon>Metamonada</taxon>
        <taxon>Preaxostyla</taxon>
        <taxon>Oxymonadida</taxon>
        <taxon>Blattamonas</taxon>
    </lineage>
</organism>
<sequence length="522" mass="56716">MTSFPLVSCATALYHSADLVEPLSGPLESVISPFYLPACLCFIHYLIMTDQVSADFILFDFARGYYPLTYLSVSLHLPNSSVACLHFEVTSLSLSLNGQNNTTIILETPNSNEHISPTQQQSNLHTIQSRLFTIRNATFSLSQVRMELDETATNSDVLFASVCSSVVRVSHIEFVRSGWGPLMTLERLEEFSNVDSSVIVTNCAIHSKSGRMGAILCDNWRSEGLERIFLSILSCDVGDQQIVGQDGIGVGGESDSSRFLGHSGITTSFIGISFWNVSSLPGSVASASSSFRQQMIGSSVWGSNNHLSGSTLRDMNSGGSVLCSNTTFRWCSTTSEERPSSSQLHPSPLSSNENIIKDRTFDGNKGDASDTRLNITTDTTFMNCIFQHMNYTTEELDDGGSALILSSHLSTLTVDNCTFLNCSVTQKQSSRPVIGGCILLKGSIRHSISSSFTVSPSSFADWYPRNGYGYNHPGGGVGTLYTSAPLSFVASNFTLYYHTVLSLSMSVDVLRVGGLTSRTRIE</sequence>
<gene>
    <name evidence="2" type="ORF">BLNAU_21246</name>
</gene>
<reference evidence="2 3" key="1">
    <citation type="journal article" date="2022" name="bioRxiv">
        <title>Genomics of Preaxostyla Flagellates Illuminates Evolutionary Transitions and the Path Towards Mitochondrial Loss.</title>
        <authorList>
            <person name="Novak L.V.F."/>
            <person name="Treitli S.C."/>
            <person name="Pyrih J."/>
            <person name="Halakuc P."/>
            <person name="Pipaliya S.V."/>
            <person name="Vacek V."/>
            <person name="Brzon O."/>
            <person name="Soukal P."/>
            <person name="Eme L."/>
            <person name="Dacks J.B."/>
            <person name="Karnkowska A."/>
            <person name="Elias M."/>
            <person name="Hampl V."/>
        </authorList>
    </citation>
    <scope>NUCLEOTIDE SEQUENCE [LARGE SCALE GENOMIC DNA]</scope>
    <source>
        <strain evidence="2">NAU3</strain>
        <tissue evidence="2">Gut</tissue>
    </source>
</reference>